<comment type="caution">
    <text evidence="1">The sequence shown here is derived from an EMBL/GenBank/DDBJ whole genome shotgun (WGS) entry which is preliminary data.</text>
</comment>
<evidence type="ECO:0008006" key="3">
    <source>
        <dbReference type="Google" id="ProtNLM"/>
    </source>
</evidence>
<evidence type="ECO:0000313" key="2">
    <source>
        <dbReference type="Proteomes" id="UP001259803"/>
    </source>
</evidence>
<gene>
    <name evidence="1" type="ORF">RM533_04655</name>
</gene>
<accession>A0ABU2ZFU1</accession>
<organism evidence="1 2">
    <name type="scientific">Croceicoccus esteveae</name>
    <dbReference type="NCBI Taxonomy" id="3075597"/>
    <lineage>
        <taxon>Bacteria</taxon>
        <taxon>Pseudomonadati</taxon>
        <taxon>Pseudomonadota</taxon>
        <taxon>Alphaproteobacteria</taxon>
        <taxon>Sphingomonadales</taxon>
        <taxon>Erythrobacteraceae</taxon>
        <taxon>Croceicoccus</taxon>
    </lineage>
</organism>
<keyword evidence="2" id="KW-1185">Reference proteome</keyword>
<dbReference type="EMBL" id="JAVRHS010000002">
    <property type="protein sequence ID" value="MDT0575468.1"/>
    <property type="molecule type" value="Genomic_DNA"/>
</dbReference>
<evidence type="ECO:0000313" key="1">
    <source>
        <dbReference type="EMBL" id="MDT0575468.1"/>
    </source>
</evidence>
<name>A0ABU2ZFU1_9SPHN</name>
<proteinExistence type="predicted"/>
<reference evidence="1 2" key="1">
    <citation type="submission" date="2023-09" db="EMBL/GenBank/DDBJ databases">
        <authorList>
            <person name="Rey-Velasco X."/>
        </authorList>
    </citation>
    <scope>NUCLEOTIDE SEQUENCE [LARGE SCALE GENOMIC DNA]</scope>
    <source>
        <strain evidence="1 2">F390</strain>
    </source>
</reference>
<protein>
    <recommendedName>
        <fullName evidence="3">Lipoprotein</fullName>
    </recommendedName>
</protein>
<sequence>MSIASAHLHHRDGHQYAPSAQPQGAAGLLRLRLPAILALGAAAASLAGCAPAKDMTNFVDDKAPPAVVSGKPVSCIPLVGIRESRVRSDYTIDFVTSGNDIYRNTLANRCSGLGFEQRFSYSTSLSQLCNTEIITILDSSGYPLGSCGLGDFVPVTLVDAPN</sequence>
<dbReference type="RefSeq" id="WP_311340027.1">
    <property type="nucleotide sequence ID" value="NZ_JAVRHS010000002.1"/>
</dbReference>
<dbReference type="Proteomes" id="UP001259803">
    <property type="component" value="Unassembled WGS sequence"/>
</dbReference>